<evidence type="ECO:0000256" key="2">
    <source>
        <dbReference type="ARBA" id="ARBA00022490"/>
    </source>
</evidence>
<comment type="similarity">
    <text evidence="5">Belongs to the Rap family.</text>
</comment>
<dbReference type="Proteomes" id="UP001180081">
    <property type="component" value="Unassembled WGS sequence"/>
</dbReference>
<reference evidence="7" key="1">
    <citation type="journal article" date="2014" name="Int. J. Syst. Evol. Microbiol.">
        <title>Complete genome of a new Firmicutes species belonging to the dominant human colonic microbiota ('Ruminococcus bicirculans') reveals two chromosomes and a selective capacity to utilize plant glucans.</title>
        <authorList>
            <consortium name="NISC Comparative Sequencing Program"/>
            <person name="Wegmann U."/>
            <person name="Louis P."/>
            <person name="Goesmann A."/>
            <person name="Henrissat B."/>
            <person name="Duncan S.H."/>
            <person name="Flint H.J."/>
        </authorList>
    </citation>
    <scope>NUCLEOTIDE SEQUENCE</scope>
    <source>
        <strain evidence="7">CECT 7703</strain>
    </source>
</reference>
<keyword evidence="8" id="KW-1185">Reference proteome</keyword>
<dbReference type="InterPro" id="IPR011990">
    <property type="entry name" value="TPR-like_helical_dom_sf"/>
</dbReference>
<dbReference type="SMART" id="SM00028">
    <property type="entry name" value="TPR"/>
    <property type="match status" value="3"/>
</dbReference>
<evidence type="ECO:0000256" key="5">
    <source>
        <dbReference type="ARBA" id="ARBA00038253"/>
    </source>
</evidence>
<evidence type="ECO:0000256" key="1">
    <source>
        <dbReference type="ARBA" id="ARBA00004496"/>
    </source>
</evidence>
<dbReference type="InterPro" id="IPR051476">
    <property type="entry name" value="Bac_ResReg_Asp_Phosphatase"/>
</dbReference>
<keyword evidence="6" id="KW-0732">Signal</keyword>
<organism evidence="7 8">
    <name type="scientific">Chitinimonas viridis</name>
    <dbReference type="NCBI Taxonomy" id="664880"/>
    <lineage>
        <taxon>Bacteria</taxon>
        <taxon>Pseudomonadati</taxon>
        <taxon>Pseudomonadota</taxon>
        <taxon>Betaproteobacteria</taxon>
        <taxon>Neisseriales</taxon>
        <taxon>Chitinibacteraceae</taxon>
        <taxon>Chitinimonas</taxon>
    </lineage>
</organism>
<proteinExistence type="inferred from homology"/>
<accession>A0ABT8BAF1</accession>
<dbReference type="Gene3D" id="1.25.40.10">
    <property type="entry name" value="Tetratricopeptide repeat domain"/>
    <property type="match status" value="2"/>
</dbReference>
<evidence type="ECO:0008006" key="9">
    <source>
        <dbReference type="Google" id="ProtNLM"/>
    </source>
</evidence>
<evidence type="ECO:0000256" key="4">
    <source>
        <dbReference type="ARBA" id="ARBA00022803"/>
    </source>
</evidence>
<dbReference type="PANTHER" id="PTHR46630:SF1">
    <property type="entry name" value="TETRATRICOPEPTIDE REPEAT PROTEIN 29"/>
    <property type="match status" value="1"/>
</dbReference>
<keyword evidence="4" id="KW-0802">TPR repeat</keyword>
<evidence type="ECO:0000256" key="6">
    <source>
        <dbReference type="SAM" id="SignalP"/>
    </source>
</evidence>
<dbReference type="RefSeq" id="WP_290334440.1">
    <property type="nucleotide sequence ID" value="NZ_JAUFPU010000019.1"/>
</dbReference>
<comment type="caution">
    <text evidence="7">The sequence shown here is derived from an EMBL/GenBank/DDBJ whole genome shotgun (WGS) entry which is preliminary data.</text>
</comment>
<protein>
    <recommendedName>
        <fullName evidence="9">Tetratricopeptide repeat protein</fullName>
    </recommendedName>
</protein>
<dbReference type="SUPFAM" id="SSF48452">
    <property type="entry name" value="TPR-like"/>
    <property type="match status" value="1"/>
</dbReference>
<keyword evidence="2" id="KW-0963">Cytoplasm</keyword>
<dbReference type="PANTHER" id="PTHR46630">
    <property type="entry name" value="TETRATRICOPEPTIDE REPEAT PROTEIN 29"/>
    <property type="match status" value="1"/>
</dbReference>
<gene>
    <name evidence="7" type="ORF">QWZ03_20340</name>
</gene>
<evidence type="ECO:0000313" key="7">
    <source>
        <dbReference type="EMBL" id="MDN3579123.1"/>
    </source>
</evidence>
<dbReference type="Pfam" id="PF13181">
    <property type="entry name" value="TPR_8"/>
    <property type="match status" value="1"/>
</dbReference>
<comment type="subcellular location">
    <subcellularLocation>
        <location evidence="1">Cytoplasm</location>
    </subcellularLocation>
</comment>
<evidence type="ECO:0000313" key="8">
    <source>
        <dbReference type="Proteomes" id="UP001180081"/>
    </source>
</evidence>
<dbReference type="EMBL" id="JAUFPU010000019">
    <property type="protein sequence ID" value="MDN3579123.1"/>
    <property type="molecule type" value="Genomic_DNA"/>
</dbReference>
<feature type="signal peptide" evidence="6">
    <location>
        <begin position="1"/>
        <end position="17"/>
    </location>
</feature>
<name>A0ABT8BAF1_9NEIS</name>
<reference evidence="7" key="2">
    <citation type="submission" date="2023-06" db="EMBL/GenBank/DDBJ databases">
        <authorList>
            <person name="Lucena T."/>
            <person name="Sun Q."/>
        </authorList>
    </citation>
    <scope>NUCLEOTIDE SEQUENCE</scope>
    <source>
        <strain evidence="7">CECT 7703</strain>
    </source>
</reference>
<dbReference type="InterPro" id="IPR019734">
    <property type="entry name" value="TPR_rpt"/>
</dbReference>
<sequence length="301" mass="34061">MIVRILFALSLMASALAADVDKLWDYDKPAVSETRFRKALEQAQQAGDAATAGELITQIARAQGLQGNFQAGNLTLDSVLPTMGQLPPTVSVRYLLERGRLINSAGEPKKAWRWFRNALSLAQRHNLDFYTIDALHMLGIVDSGKATLEWNQQAIQLAEKSSDTRAKDWLGSLYNNQGWTYHDQKDLPKALDYLRKAQAWHEAHGSGKTLLVARWSVAKVLRESGEVERALTILLDLERAWQRQGEEDGYVYEEIGENLLLTGRREEARNYFARALAVLSKDEWLVKAEPARMQRLRQLSQ</sequence>
<keyword evidence="3" id="KW-0677">Repeat</keyword>
<evidence type="ECO:0000256" key="3">
    <source>
        <dbReference type="ARBA" id="ARBA00022737"/>
    </source>
</evidence>
<feature type="chain" id="PRO_5047020805" description="Tetratricopeptide repeat protein" evidence="6">
    <location>
        <begin position="18"/>
        <end position="301"/>
    </location>
</feature>